<evidence type="ECO:0000313" key="1">
    <source>
        <dbReference type="EMBL" id="KAH9520508.1"/>
    </source>
</evidence>
<sequence length="120" mass="13859">MTTEISDLDHTDRIILGFGKILIYSDRFYCYCSKESAHNGNAAFKCQLKIQNQFHLWEDAQYELHPLKASCSRALYRPDAKSMAVSLMLTIHIAQTDRLKPINHQSMRQCGQLYYSGQLI</sequence>
<comment type="caution">
    <text evidence="1">The sequence shown here is derived from an EMBL/GenBank/DDBJ whole genome shotgun (WGS) entry which is preliminary data.</text>
</comment>
<name>A0A922L5Z7_DERFA</name>
<protein>
    <submittedName>
        <fullName evidence="1">Uncharacterized protein</fullName>
    </submittedName>
</protein>
<dbReference type="Proteomes" id="UP000790347">
    <property type="component" value="Unassembled WGS sequence"/>
</dbReference>
<organism evidence="1 2">
    <name type="scientific">Dermatophagoides farinae</name>
    <name type="common">American house dust mite</name>
    <dbReference type="NCBI Taxonomy" id="6954"/>
    <lineage>
        <taxon>Eukaryota</taxon>
        <taxon>Metazoa</taxon>
        <taxon>Ecdysozoa</taxon>
        <taxon>Arthropoda</taxon>
        <taxon>Chelicerata</taxon>
        <taxon>Arachnida</taxon>
        <taxon>Acari</taxon>
        <taxon>Acariformes</taxon>
        <taxon>Sarcoptiformes</taxon>
        <taxon>Astigmata</taxon>
        <taxon>Psoroptidia</taxon>
        <taxon>Analgoidea</taxon>
        <taxon>Pyroglyphidae</taxon>
        <taxon>Dermatophagoidinae</taxon>
        <taxon>Dermatophagoides</taxon>
    </lineage>
</organism>
<reference evidence="1" key="1">
    <citation type="submission" date="2013-05" db="EMBL/GenBank/DDBJ databases">
        <authorList>
            <person name="Yim A.K.Y."/>
            <person name="Chan T.F."/>
            <person name="Ji K.M."/>
            <person name="Liu X.Y."/>
            <person name="Zhou J.W."/>
            <person name="Li R.Q."/>
            <person name="Yang K.Y."/>
            <person name="Li J."/>
            <person name="Li M."/>
            <person name="Law P.T.W."/>
            <person name="Wu Y.L."/>
            <person name="Cai Z.L."/>
            <person name="Qin H."/>
            <person name="Bao Y."/>
            <person name="Leung R.K.K."/>
            <person name="Ng P.K.S."/>
            <person name="Zou J."/>
            <person name="Zhong X.J."/>
            <person name="Ran P.X."/>
            <person name="Zhong N.S."/>
            <person name="Liu Z.G."/>
            <person name="Tsui S.K.W."/>
        </authorList>
    </citation>
    <scope>NUCLEOTIDE SEQUENCE</scope>
    <source>
        <strain evidence="1">Derf</strain>
        <tissue evidence="1">Whole organism</tissue>
    </source>
</reference>
<dbReference type="EMBL" id="ASGP02000002">
    <property type="protein sequence ID" value="KAH9520508.1"/>
    <property type="molecule type" value="Genomic_DNA"/>
</dbReference>
<evidence type="ECO:0000313" key="2">
    <source>
        <dbReference type="Proteomes" id="UP000790347"/>
    </source>
</evidence>
<proteinExistence type="predicted"/>
<gene>
    <name evidence="1" type="ORF">DERF_004213</name>
</gene>
<dbReference type="AlphaFoldDB" id="A0A922L5Z7"/>
<reference evidence="1" key="2">
    <citation type="journal article" date="2022" name="Res Sq">
        <title>Comparative Genomics Reveals Insights into the Divergent Evolution of Astigmatic Mites and Household Pest Adaptations.</title>
        <authorList>
            <person name="Xiong Q."/>
            <person name="Wan A.T.-Y."/>
            <person name="Liu X.-Y."/>
            <person name="Fung C.S.-H."/>
            <person name="Xiao X."/>
            <person name="Malainual N."/>
            <person name="Hou J."/>
            <person name="Wang L."/>
            <person name="Wang M."/>
            <person name="Yang K."/>
            <person name="Cui Y."/>
            <person name="Leung E."/>
            <person name="Nong W."/>
            <person name="Shin S.-K."/>
            <person name="Au S."/>
            <person name="Jeong K.Y."/>
            <person name="Chew F.T."/>
            <person name="Hui J."/>
            <person name="Leung T.F."/>
            <person name="Tungtrongchitr A."/>
            <person name="Zhong N."/>
            <person name="Liu Z."/>
            <person name="Tsui S."/>
        </authorList>
    </citation>
    <scope>NUCLEOTIDE SEQUENCE</scope>
    <source>
        <strain evidence="1">Derf</strain>
        <tissue evidence="1">Whole organism</tissue>
    </source>
</reference>
<keyword evidence="2" id="KW-1185">Reference proteome</keyword>
<accession>A0A922L5Z7</accession>